<dbReference type="Gene3D" id="2.30.30.40">
    <property type="entry name" value="SH3 Domains"/>
    <property type="match status" value="6"/>
</dbReference>
<dbReference type="InterPro" id="IPR003646">
    <property type="entry name" value="SH3-like_bac-type"/>
</dbReference>
<dbReference type="PANTHER" id="PTHR34408:SF1">
    <property type="entry name" value="GLYCOSYL HYDROLASE FAMILY 19 DOMAIN-CONTAINING PROTEIN HI_1415"/>
    <property type="match status" value="1"/>
</dbReference>
<proteinExistence type="predicted"/>
<dbReference type="InterPro" id="IPR052354">
    <property type="entry name" value="Cell_Wall_Dynamics_Protein"/>
</dbReference>
<feature type="chain" id="PRO_5038634520" description="SH3b domain-containing protein" evidence="1">
    <location>
        <begin position="28"/>
        <end position="605"/>
    </location>
</feature>
<evidence type="ECO:0000259" key="2">
    <source>
        <dbReference type="PROSITE" id="PS51781"/>
    </source>
</evidence>
<name>A0A5B7WXU5_9MICC</name>
<keyword evidence="4" id="KW-1185">Reference proteome</keyword>
<feature type="signal peptide" evidence="1">
    <location>
        <begin position="1"/>
        <end position="27"/>
    </location>
</feature>
<dbReference type="Proteomes" id="UP000307000">
    <property type="component" value="Chromosome"/>
</dbReference>
<dbReference type="InterPro" id="IPR058593">
    <property type="entry name" value="ARB_07466-like_C"/>
</dbReference>
<dbReference type="Pfam" id="PF26571">
    <property type="entry name" value="VldE"/>
    <property type="match status" value="1"/>
</dbReference>
<dbReference type="PANTHER" id="PTHR34408">
    <property type="entry name" value="FAMILY PROTEIN, PUTATIVE-RELATED"/>
    <property type="match status" value="1"/>
</dbReference>
<accession>A0A5B7WXU5</accession>
<sequence length="605" mass="64112">MARTLRGTALLLALSVVVGGALPAATAGPVAAAALASPVASASVATAKATIKKKTTTNLNLRQKPTASSKSLLVIPTGVTLTVLKKSGTWEQVKYASKTGWVSGKYLTSTSAPKAAVYRYAQSYQELRASASAKSKSLGAVTRKTKVQYLGASGSWSKVKVSGKTGFVPSNQLGVKAPAASYRWLTSKQTGYKSASTKSSKVVSLAAGTKVEWLRSSGSWSQVSTAKGPVWVASKQLSTSAPKPPAKPTPQAPKVIGQRWFVDPTAVRKSASTTAGSLGTIPAGQKVDLLQSKGSWSQVKTSKGTGWVPTSSLITTAYTPVSGQYRWTTTNLNLRSGAGTMYKSVGVLPTGERLTVKGTSAGWSRVQTSKGIGWVSSSYLSSKAPAATAPTQQPAPPKPQAPRPEAIQYRWTTANLNLRTGAGTSYPSKAVVPQAEKVTYLKADTGWAYISSTKGTGWVSERYLSTSGPATVQPDTRAVMKAVQQRFAGYYTSMGTLRSGSVGHSSGRAVDIMIRNYKDPQSIAAGNRIAQFLLDNRMELGVEYLIWRDKIWLPTTGWTEYSKSGKYGTQFTGNWNDTTLHNDHVHVETYGNAATGGKLDDSAVR</sequence>
<dbReference type="Pfam" id="PF08239">
    <property type="entry name" value="SH3_3"/>
    <property type="match status" value="5"/>
</dbReference>
<feature type="domain" description="SH3b" evidence="2">
    <location>
        <begin position="322"/>
        <end position="384"/>
    </location>
</feature>
<evidence type="ECO:0000313" key="4">
    <source>
        <dbReference type="Proteomes" id="UP000307000"/>
    </source>
</evidence>
<organism evidence="3 4">
    <name type="scientific">Glutamicibacter creatinolyticus</name>
    <dbReference type="NCBI Taxonomy" id="162496"/>
    <lineage>
        <taxon>Bacteria</taxon>
        <taxon>Bacillati</taxon>
        <taxon>Actinomycetota</taxon>
        <taxon>Actinomycetes</taxon>
        <taxon>Micrococcales</taxon>
        <taxon>Micrococcaceae</taxon>
        <taxon>Glutamicibacter</taxon>
    </lineage>
</organism>
<feature type="domain" description="SH3b" evidence="2">
    <location>
        <begin position="406"/>
        <end position="468"/>
    </location>
</feature>
<dbReference type="PROSITE" id="PS51781">
    <property type="entry name" value="SH3B"/>
    <property type="match status" value="4"/>
</dbReference>
<keyword evidence="1" id="KW-0732">Signal</keyword>
<evidence type="ECO:0000256" key="1">
    <source>
        <dbReference type="SAM" id="SignalP"/>
    </source>
</evidence>
<gene>
    <name evidence="3" type="ORF">GcLGCM259_2393</name>
</gene>
<evidence type="ECO:0000313" key="3">
    <source>
        <dbReference type="EMBL" id="QCY48100.1"/>
    </source>
</evidence>
<feature type="domain" description="SH3b" evidence="2">
    <location>
        <begin position="251"/>
        <end position="317"/>
    </location>
</feature>
<dbReference type="SMART" id="SM00287">
    <property type="entry name" value="SH3b"/>
    <property type="match status" value="6"/>
</dbReference>
<dbReference type="KEGG" id="gcr:GcLGCM259_2393"/>
<reference evidence="3 4" key="1">
    <citation type="submission" date="2018-12" db="EMBL/GenBank/DDBJ databases">
        <title>Complete Genome Sequence of Glutamicibacter creatinolyticus strain LGCM259,isolated from an abscess of a 12-year-old mare in Italy.</title>
        <authorList>
            <person name="Santos R.G."/>
            <person name="Silva A.L."/>
            <person name="Seyffert N."/>
            <person name="Castro T.L.P."/>
            <person name="Attili A.R."/>
            <person name="Rifici C."/>
            <person name="Mazzullo G."/>
            <person name="Brenig B."/>
            <person name="Venanzi F."/>
            <person name="Azevedo V."/>
        </authorList>
    </citation>
    <scope>NUCLEOTIDE SEQUENCE [LARGE SCALE GENOMIC DNA]</scope>
    <source>
        <strain evidence="3 4">LGCM 259</strain>
    </source>
</reference>
<feature type="domain" description="SH3b" evidence="2">
    <location>
        <begin position="49"/>
        <end position="111"/>
    </location>
</feature>
<dbReference type="AlphaFoldDB" id="A0A5B7WXU5"/>
<protein>
    <recommendedName>
        <fullName evidence="2">SH3b domain-containing protein</fullName>
    </recommendedName>
</protein>
<dbReference type="EMBL" id="CP034412">
    <property type="protein sequence ID" value="QCY48100.1"/>
    <property type="molecule type" value="Genomic_DNA"/>
</dbReference>
<dbReference type="RefSeq" id="WP_138926765.1">
    <property type="nucleotide sequence ID" value="NZ_CP034412.1"/>
</dbReference>